<accession>A0ABD0P787</accession>
<gene>
    <name evidence="2" type="ORF">M9458_037080</name>
</gene>
<keyword evidence="3" id="KW-1185">Reference proteome</keyword>
<name>A0ABD0P787_CIRMR</name>
<dbReference type="Proteomes" id="UP001529510">
    <property type="component" value="Unassembled WGS sequence"/>
</dbReference>
<comment type="caution">
    <text evidence="2">The sequence shown here is derived from an EMBL/GenBank/DDBJ whole genome shotgun (WGS) entry which is preliminary data.</text>
</comment>
<sequence length="204" mass="21761">MPSDGAGLSHGRPSIFFGAPEEDHMSIVASEEGLTPDEAGESAEQLPSVVAALSETDAELAAMLLWVAKSIGWMCARRRPPSPCSLMRPDKGLMQESPTDFALRALSGPLLRRRPLSASASLRSDPETGDPEDGRDCSSGNFDICAPTHGGGPGACTFAVPTHSQKEQFFLSLGLSPRVRVMSDALLPRTRSIHSPPPQDRDQK</sequence>
<reference evidence="2 3" key="1">
    <citation type="submission" date="2024-05" db="EMBL/GenBank/DDBJ databases">
        <title>Genome sequencing and assembly of Indian major carp, Cirrhinus mrigala (Hamilton, 1822).</title>
        <authorList>
            <person name="Mohindra V."/>
            <person name="Chowdhury L.M."/>
            <person name="Lal K."/>
            <person name="Jena J.K."/>
        </authorList>
    </citation>
    <scope>NUCLEOTIDE SEQUENCE [LARGE SCALE GENOMIC DNA]</scope>
    <source>
        <strain evidence="2">CM1030</strain>
        <tissue evidence="2">Blood</tissue>
    </source>
</reference>
<proteinExistence type="predicted"/>
<evidence type="ECO:0000256" key="1">
    <source>
        <dbReference type="SAM" id="MobiDB-lite"/>
    </source>
</evidence>
<dbReference type="AlphaFoldDB" id="A0ABD0P787"/>
<organism evidence="2 3">
    <name type="scientific">Cirrhinus mrigala</name>
    <name type="common">Mrigala</name>
    <dbReference type="NCBI Taxonomy" id="683832"/>
    <lineage>
        <taxon>Eukaryota</taxon>
        <taxon>Metazoa</taxon>
        <taxon>Chordata</taxon>
        <taxon>Craniata</taxon>
        <taxon>Vertebrata</taxon>
        <taxon>Euteleostomi</taxon>
        <taxon>Actinopterygii</taxon>
        <taxon>Neopterygii</taxon>
        <taxon>Teleostei</taxon>
        <taxon>Ostariophysi</taxon>
        <taxon>Cypriniformes</taxon>
        <taxon>Cyprinidae</taxon>
        <taxon>Labeoninae</taxon>
        <taxon>Labeonini</taxon>
        <taxon>Cirrhinus</taxon>
    </lineage>
</organism>
<feature type="non-terminal residue" evidence="2">
    <location>
        <position position="204"/>
    </location>
</feature>
<evidence type="ECO:0000313" key="3">
    <source>
        <dbReference type="Proteomes" id="UP001529510"/>
    </source>
</evidence>
<evidence type="ECO:0000313" key="2">
    <source>
        <dbReference type="EMBL" id="KAL0168858.1"/>
    </source>
</evidence>
<dbReference type="EMBL" id="JAMKFB020000018">
    <property type="protein sequence ID" value="KAL0168858.1"/>
    <property type="molecule type" value="Genomic_DNA"/>
</dbReference>
<protein>
    <submittedName>
        <fullName evidence="2">Uncharacterized protein</fullName>
    </submittedName>
</protein>
<feature type="region of interest" description="Disordered" evidence="1">
    <location>
        <begin position="116"/>
        <end position="136"/>
    </location>
</feature>